<accession>A0A0S1SU24</accession>
<name>A0A0S1SK87_9BACT</name>
<accession>A0A0S1SG46</accession>
<dbReference type="SUPFAM" id="SSF55785">
    <property type="entry name" value="PYP-like sensor domain (PAS domain)"/>
    <property type="match status" value="1"/>
</dbReference>
<dbReference type="InterPro" id="IPR036890">
    <property type="entry name" value="HATPase_C_sf"/>
</dbReference>
<dbReference type="InterPro" id="IPR005467">
    <property type="entry name" value="His_kinase_dom"/>
</dbReference>
<dbReference type="PANTHER" id="PTHR42878">
    <property type="entry name" value="TWO-COMPONENT HISTIDINE KINASE"/>
    <property type="match status" value="1"/>
</dbReference>
<evidence type="ECO:0000256" key="5">
    <source>
        <dbReference type="ARBA" id="ARBA00022692"/>
    </source>
</evidence>
<feature type="domain" description="PAS" evidence="13">
    <location>
        <begin position="21"/>
        <end position="50"/>
    </location>
</feature>
<evidence type="ECO:0000256" key="6">
    <source>
        <dbReference type="ARBA" id="ARBA00022741"/>
    </source>
</evidence>
<dbReference type="CDD" id="cd00130">
    <property type="entry name" value="PAS"/>
    <property type="match status" value="1"/>
</dbReference>
<dbReference type="GO" id="GO:0005524">
    <property type="term" value="F:ATP binding"/>
    <property type="evidence" value="ECO:0007669"/>
    <property type="project" value="UniProtKB-KW"/>
</dbReference>
<dbReference type="SMART" id="SM00091">
    <property type="entry name" value="PAS"/>
    <property type="match status" value="1"/>
</dbReference>
<organism evidence="14 15">
    <name type="scientific">Candidatus Peribacter riflensis</name>
    <dbReference type="NCBI Taxonomy" id="1735162"/>
    <lineage>
        <taxon>Bacteria</taxon>
        <taxon>Candidatus Peregrinibacteriota</taxon>
        <taxon>Candidatus Peribacteria</taxon>
        <taxon>Candidatus Peribacterales</taxon>
        <taxon>Candidatus Peribacteraceae</taxon>
        <taxon>Candidatus Peribacter</taxon>
    </lineage>
</organism>
<dbReference type="KEGG" id="prf:PeribacterA2_0191"/>
<keyword evidence="4" id="KW-0808">Transferase</keyword>
<evidence type="ECO:0000256" key="3">
    <source>
        <dbReference type="ARBA" id="ARBA00012438"/>
    </source>
</evidence>
<evidence type="ECO:0000256" key="8">
    <source>
        <dbReference type="ARBA" id="ARBA00022840"/>
    </source>
</evidence>
<dbReference type="EC" id="2.7.13.3" evidence="3"/>
<sequence length="354" mass="39213">MRFPDDLAPLIPGFEPSGIHVVVTDADGRIVYANKAAERNTGFTLSEMIGHKPGEVWGGRMPAAFYQDMWRTIRDFRQPYVGFVENHRKTGELYWQELHVVPIVDRQQTIRYFVGLEQAAERPHLREELIHEAAATTRPEPLLQVRWPLEWLFDSSDLAPEQLDELRQRYEANKGIDTLTADLMLLSTAHQASLSAPEKLDPFTVVEEVVREVQSRFSGRAYTVRREGGACAVLANRGLLHIVLGAVVTNAAEYAAAQTGQVQVTVGHSGDRCEIVCTDNGIGISAEDRPRVFRQFFRGVAARSVEPRGSGLGLHIAKLIADAFHWTIVIESKKGAGTTCTITIPCFGGGVTQP</sequence>
<keyword evidence="10" id="KW-0902">Two-component regulatory system</keyword>
<evidence type="ECO:0000256" key="1">
    <source>
        <dbReference type="ARBA" id="ARBA00000085"/>
    </source>
</evidence>
<evidence type="ECO:0000256" key="10">
    <source>
        <dbReference type="ARBA" id="ARBA00023012"/>
    </source>
</evidence>
<dbReference type="GO" id="GO:0016020">
    <property type="term" value="C:membrane"/>
    <property type="evidence" value="ECO:0007669"/>
    <property type="project" value="UniProtKB-SubCell"/>
</dbReference>
<dbReference type="SMART" id="SM00387">
    <property type="entry name" value="HATPase_c"/>
    <property type="match status" value="1"/>
</dbReference>
<evidence type="ECO:0000313" key="15">
    <source>
        <dbReference type="Proteomes" id="UP000069135"/>
    </source>
</evidence>
<dbReference type="Gene3D" id="3.30.565.10">
    <property type="entry name" value="Histidine kinase-like ATPase, C-terminal domain"/>
    <property type="match status" value="1"/>
</dbReference>
<evidence type="ECO:0000256" key="11">
    <source>
        <dbReference type="ARBA" id="ARBA00023136"/>
    </source>
</evidence>
<accession>A0A0S1SK87</accession>
<evidence type="ECO:0000259" key="13">
    <source>
        <dbReference type="PROSITE" id="PS50112"/>
    </source>
</evidence>
<protein>
    <recommendedName>
        <fullName evidence="3">histidine kinase</fullName>
        <ecNumber evidence="3">2.7.13.3</ecNumber>
    </recommendedName>
</protein>
<feature type="domain" description="Histidine kinase" evidence="12">
    <location>
        <begin position="140"/>
        <end position="348"/>
    </location>
</feature>
<dbReference type="GO" id="GO:0007234">
    <property type="term" value="P:osmosensory signaling via phosphorelay pathway"/>
    <property type="evidence" value="ECO:0007669"/>
    <property type="project" value="TreeGrafter"/>
</dbReference>
<keyword evidence="7 14" id="KW-0418">Kinase</keyword>
<keyword evidence="11" id="KW-0472">Membrane</keyword>
<dbReference type="PROSITE" id="PS50109">
    <property type="entry name" value="HIS_KIN"/>
    <property type="match status" value="1"/>
</dbReference>
<dbReference type="PROSITE" id="PS50112">
    <property type="entry name" value="PAS"/>
    <property type="match status" value="1"/>
</dbReference>
<evidence type="ECO:0000259" key="12">
    <source>
        <dbReference type="PROSITE" id="PS50109"/>
    </source>
</evidence>
<accession>A0A0S1SR12</accession>
<evidence type="ECO:0000256" key="2">
    <source>
        <dbReference type="ARBA" id="ARBA00004141"/>
    </source>
</evidence>
<keyword evidence="6" id="KW-0547">Nucleotide-binding</keyword>
<keyword evidence="9" id="KW-1133">Transmembrane helix</keyword>
<dbReference type="GO" id="GO:0030295">
    <property type="term" value="F:protein kinase activator activity"/>
    <property type="evidence" value="ECO:0007669"/>
    <property type="project" value="TreeGrafter"/>
</dbReference>
<dbReference type="GO" id="GO:0004673">
    <property type="term" value="F:protein histidine kinase activity"/>
    <property type="evidence" value="ECO:0007669"/>
    <property type="project" value="UniProtKB-EC"/>
</dbReference>
<dbReference type="AlphaFoldDB" id="A0A0S1SK87"/>
<proteinExistence type="predicted"/>
<dbReference type="STRING" id="1735162.PeribacterB2_0191"/>
<dbReference type="Pfam" id="PF02518">
    <property type="entry name" value="HATPase_c"/>
    <property type="match status" value="1"/>
</dbReference>
<evidence type="ECO:0000256" key="7">
    <source>
        <dbReference type="ARBA" id="ARBA00022777"/>
    </source>
</evidence>
<dbReference type="PRINTS" id="PR00344">
    <property type="entry name" value="BCTRLSENSOR"/>
</dbReference>
<dbReference type="PANTHER" id="PTHR42878:SF7">
    <property type="entry name" value="SENSOR HISTIDINE KINASE GLRK"/>
    <property type="match status" value="1"/>
</dbReference>
<dbReference type="Proteomes" id="UP000069135">
    <property type="component" value="Chromosome"/>
</dbReference>
<evidence type="ECO:0000256" key="9">
    <source>
        <dbReference type="ARBA" id="ARBA00022989"/>
    </source>
</evidence>
<dbReference type="EMBL" id="CP013065">
    <property type="protein sequence ID" value="ALM12892.1"/>
    <property type="molecule type" value="Genomic_DNA"/>
</dbReference>
<reference evidence="15" key="1">
    <citation type="submission" date="2015-10" db="EMBL/GenBank/DDBJ databases">
        <title>Analysis of five complete genome sequences for members of the class Peribacteria in the recently recognized Peregrinibacteria bacterial phylum.</title>
        <authorList>
            <person name="Anantharaman K."/>
            <person name="Brown C.T."/>
            <person name="Burstein D."/>
            <person name="Castelle C.J."/>
            <person name="Probst A.J."/>
            <person name="Thomas B.C."/>
            <person name="Williams K.H."/>
            <person name="Banfield J.F."/>
        </authorList>
    </citation>
    <scope>NUCLEOTIDE SEQUENCE [LARGE SCALE GENOMIC DNA]</scope>
</reference>
<dbReference type="InterPro" id="IPR050351">
    <property type="entry name" value="BphY/WalK/GraS-like"/>
</dbReference>
<keyword evidence="5" id="KW-0812">Transmembrane</keyword>
<dbReference type="InterPro" id="IPR000014">
    <property type="entry name" value="PAS"/>
</dbReference>
<dbReference type="NCBIfam" id="TIGR00229">
    <property type="entry name" value="sensory_box"/>
    <property type="match status" value="1"/>
</dbReference>
<comment type="catalytic activity">
    <reaction evidence="1">
        <text>ATP + protein L-histidine = ADP + protein N-phospho-L-histidine.</text>
        <dbReference type="EC" id="2.7.13.3"/>
    </reaction>
</comment>
<reference evidence="14 15" key="2">
    <citation type="journal article" date="2016" name="PeerJ">
        <title>Analysis of five complete genome sequences for members of the class Peribacteria in the recently recognized Peregrinibacteria bacterial phylum.</title>
        <authorList>
            <person name="Anantharaman K."/>
            <person name="Brown C.T."/>
            <person name="Burstein D."/>
            <person name="Castelle C.J."/>
            <person name="Probst A.J."/>
            <person name="Thomas B.C."/>
            <person name="Williams K.H."/>
            <person name="Banfield J.F."/>
        </authorList>
    </citation>
    <scope>NUCLEOTIDE SEQUENCE [LARGE SCALE GENOMIC DNA]</scope>
    <source>
        <strain evidence="14">RIFOXYD1_FULL_PER-ii_59_16</strain>
    </source>
</reference>
<comment type="subcellular location">
    <subcellularLocation>
        <location evidence="2">Membrane</location>
        <topology evidence="2">Multi-pass membrane protein</topology>
    </subcellularLocation>
</comment>
<accession>A0A0S1SPX2</accession>
<dbReference type="InterPro" id="IPR035965">
    <property type="entry name" value="PAS-like_dom_sf"/>
</dbReference>
<dbReference type="InterPro" id="IPR004358">
    <property type="entry name" value="Sig_transdc_His_kin-like_C"/>
</dbReference>
<evidence type="ECO:0000313" key="14">
    <source>
        <dbReference type="EMBL" id="ALM12892.1"/>
    </source>
</evidence>
<dbReference type="Gene3D" id="3.30.450.20">
    <property type="entry name" value="PAS domain"/>
    <property type="match status" value="1"/>
</dbReference>
<gene>
    <name evidence="14" type="ORF">PeribacterD1_0191</name>
</gene>
<dbReference type="Pfam" id="PF13426">
    <property type="entry name" value="PAS_9"/>
    <property type="match status" value="1"/>
</dbReference>
<dbReference type="SUPFAM" id="SSF55874">
    <property type="entry name" value="ATPase domain of HSP90 chaperone/DNA topoisomerase II/histidine kinase"/>
    <property type="match status" value="1"/>
</dbReference>
<dbReference type="InterPro" id="IPR003594">
    <property type="entry name" value="HATPase_dom"/>
</dbReference>
<dbReference type="GO" id="GO:0000156">
    <property type="term" value="F:phosphorelay response regulator activity"/>
    <property type="evidence" value="ECO:0007669"/>
    <property type="project" value="TreeGrafter"/>
</dbReference>
<keyword evidence="8" id="KW-0067">ATP-binding</keyword>
<evidence type="ECO:0000256" key="4">
    <source>
        <dbReference type="ARBA" id="ARBA00022679"/>
    </source>
</evidence>